<sequence>MLFDILLQVAIFLVLLFMFLFVHEVPQKLISKLRLLTRRSNLQARRHFVIGAQLLSQARSSSSDFRSLAERAAAEADKAIALDPKEAASHILKALALELLGFKTSALDSLDAALSPLAAKSLSDEERGDALFKRAELRAAVDGGGGAAVEDLVESVRLKGDNAKAYGLLGECYEKKGLIDEAQKAYENALRVQPDYVLARDSLTRLGF</sequence>
<dbReference type="PROSITE" id="PS50293">
    <property type="entry name" value="TPR_REGION"/>
    <property type="match status" value="1"/>
</dbReference>
<dbReference type="AlphaFoldDB" id="A0A022R901"/>
<keyword evidence="4" id="KW-1133">Transmembrane helix</keyword>
<dbReference type="EMBL" id="KI630592">
    <property type="protein sequence ID" value="EYU36449.1"/>
    <property type="molecule type" value="Genomic_DNA"/>
</dbReference>
<dbReference type="PROSITE" id="PS50005">
    <property type="entry name" value="TPR"/>
    <property type="match status" value="1"/>
</dbReference>
<evidence type="ECO:0000313" key="5">
    <source>
        <dbReference type="EMBL" id="EYU36449.1"/>
    </source>
</evidence>
<dbReference type="InterPro" id="IPR050498">
    <property type="entry name" value="Ycf3"/>
</dbReference>
<feature type="repeat" description="TPR" evidence="3">
    <location>
        <begin position="163"/>
        <end position="196"/>
    </location>
</feature>
<dbReference type="OMA" id="AMHNIPQ"/>
<keyword evidence="4" id="KW-0472">Membrane</keyword>
<evidence type="ECO:0000256" key="2">
    <source>
        <dbReference type="ARBA" id="ARBA00022803"/>
    </source>
</evidence>
<evidence type="ECO:0000256" key="1">
    <source>
        <dbReference type="ARBA" id="ARBA00022737"/>
    </source>
</evidence>
<protein>
    <submittedName>
        <fullName evidence="5">Uncharacterized protein</fullName>
    </submittedName>
</protein>
<name>A0A022R901_ERYGU</name>
<dbReference type="OrthoDB" id="1870799at2759"/>
<dbReference type="PANTHER" id="PTHR44858:SF1">
    <property type="entry name" value="UDP-N-ACETYLGLUCOSAMINE--PEPTIDE N-ACETYLGLUCOSAMINYLTRANSFERASE SPINDLY-RELATED"/>
    <property type="match status" value="1"/>
</dbReference>
<reference evidence="5 6" key="1">
    <citation type="journal article" date="2013" name="Proc. Natl. Acad. Sci. U.S.A.">
        <title>Fine-scale variation in meiotic recombination in Mimulus inferred from population shotgun sequencing.</title>
        <authorList>
            <person name="Hellsten U."/>
            <person name="Wright K.M."/>
            <person name="Jenkins J."/>
            <person name="Shu S."/>
            <person name="Yuan Y."/>
            <person name="Wessler S.R."/>
            <person name="Schmutz J."/>
            <person name="Willis J.H."/>
            <person name="Rokhsar D.S."/>
        </authorList>
    </citation>
    <scope>NUCLEOTIDE SEQUENCE [LARGE SCALE GENOMIC DNA]</scope>
    <source>
        <strain evidence="6">cv. DUN x IM62</strain>
    </source>
</reference>
<dbReference type="PhylomeDB" id="A0A022R901"/>
<keyword evidence="6" id="KW-1185">Reference proteome</keyword>
<dbReference type="InterPro" id="IPR019734">
    <property type="entry name" value="TPR_rpt"/>
</dbReference>
<accession>A0A022R901</accession>
<keyword evidence="4" id="KW-0812">Transmembrane</keyword>
<evidence type="ECO:0000256" key="4">
    <source>
        <dbReference type="SAM" id="Phobius"/>
    </source>
</evidence>
<dbReference type="STRING" id="4155.A0A022R901"/>
<dbReference type="Pfam" id="PF00515">
    <property type="entry name" value="TPR_1"/>
    <property type="match status" value="1"/>
</dbReference>
<dbReference type="InterPro" id="IPR011990">
    <property type="entry name" value="TPR-like_helical_dom_sf"/>
</dbReference>
<keyword evidence="1" id="KW-0677">Repeat</keyword>
<evidence type="ECO:0000256" key="3">
    <source>
        <dbReference type="PROSITE-ProRule" id="PRU00339"/>
    </source>
</evidence>
<organism evidence="5 6">
    <name type="scientific">Erythranthe guttata</name>
    <name type="common">Yellow monkey flower</name>
    <name type="synonym">Mimulus guttatus</name>
    <dbReference type="NCBI Taxonomy" id="4155"/>
    <lineage>
        <taxon>Eukaryota</taxon>
        <taxon>Viridiplantae</taxon>
        <taxon>Streptophyta</taxon>
        <taxon>Embryophyta</taxon>
        <taxon>Tracheophyta</taxon>
        <taxon>Spermatophyta</taxon>
        <taxon>Magnoliopsida</taxon>
        <taxon>eudicotyledons</taxon>
        <taxon>Gunneridae</taxon>
        <taxon>Pentapetalae</taxon>
        <taxon>asterids</taxon>
        <taxon>lamiids</taxon>
        <taxon>Lamiales</taxon>
        <taxon>Phrymaceae</taxon>
        <taxon>Erythranthe</taxon>
    </lineage>
</organism>
<dbReference type="SUPFAM" id="SSF48452">
    <property type="entry name" value="TPR-like"/>
    <property type="match status" value="1"/>
</dbReference>
<dbReference type="Proteomes" id="UP000030748">
    <property type="component" value="Unassembled WGS sequence"/>
</dbReference>
<evidence type="ECO:0000313" key="6">
    <source>
        <dbReference type="Proteomes" id="UP000030748"/>
    </source>
</evidence>
<gene>
    <name evidence="5" type="ORF">MIMGU_mgv11b018096mg</name>
</gene>
<proteinExistence type="predicted"/>
<dbReference type="Gene3D" id="1.25.40.10">
    <property type="entry name" value="Tetratricopeptide repeat domain"/>
    <property type="match status" value="1"/>
</dbReference>
<dbReference type="SMART" id="SM00028">
    <property type="entry name" value="TPR"/>
    <property type="match status" value="1"/>
</dbReference>
<dbReference type="eggNOG" id="ENOG502RXHU">
    <property type="taxonomic scope" value="Eukaryota"/>
</dbReference>
<keyword evidence="2 3" id="KW-0802">TPR repeat</keyword>
<dbReference type="PANTHER" id="PTHR44858">
    <property type="entry name" value="TETRATRICOPEPTIDE REPEAT PROTEIN 6"/>
    <property type="match status" value="1"/>
</dbReference>
<dbReference type="KEGG" id="egt:105958915"/>
<feature type="transmembrane region" description="Helical" evidence="4">
    <location>
        <begin position="6"/>
        <end position="25"/>
    </location>
</feature>